<dbReference type="EMBL" id="MU155173">
    <property type="protein sequence ID" value="KAF9481847.1"/>
    <property type="molecule type" value="Genomic_DNA"/>
</dbReference>
<gene>
    <name evidence="1" type="ORF">BDN70DRAFT_500042</name>
</gene>
<comment type="caution">
    <text evidence="1">The sequence shown here is derived from an EMBL/GenBank/DDBJ whole genome shotgun (WGS) entry which is preliminary data.</text>
</comment>
<accession>A0A9P5Z6D8</accession>
<keyword evidence="2" id="KW-1185">Reference proteome</keyword>
<sequence>MQPQTASDIYPAARRCKSELVLVCSADRAVRTCLFACLNFTGCCCCCVRALGFFVVSLPIPIYPLYAHDLSQFLLFFVSF</sequence>
<evidence type="ECO:0000313" key="1">
    <source>
        <dbReference type="EMBL" id="KAF9481847.1"/>
    </source>
</evidence>
<reference evidence="1" key="1">
    <citation type="submission" date="2020-11" db="EMBL/GenBank/DDBJ databases">
        <authorList>
            <consortium name="DOE Joint Genome Institute"/>
            <person name="Ahrendt S."/>
            <person name="Riley R."/>
            <person name="Andreopoulos W."/>
            <person name="Labutti K."/>
            <person name="Pangilinan J."/>
            <person name="Ruiz-Duenas F.J."/>
            <person name="Barrasa J.M."/>
            <person name="Sanchez-Garcia M."/>
            <person name="Camarero S."/>
            <person name="Miyauchi S."/>
            <person name="Serrano A."/>
            <person name="Linde D."/>
            <person name="Babiker R."/>
            <person name="Drula E."/>
            <person name="Ayuso-Fernandez I."/>
            <person name="Pacheco R."/>
            <person name="Padilla G."/>
            <person name="Ferreira P."/>
            <person name="Barriuso J."/>
            <person name="Kellner H."/>
            <person name="Castanera R."/>
            <person name="Alfaro M."/>
            <person name="Ramirez L."/>
            <person name="Pisabarro A.G."/>
            <person name="Kuo A."/>
            <person name="Tritt A."/>
            <person name="Lipzen A."/>
            <person name="He G."/>
            <person name="Yan M."/>
            <person name="Ng V."/>
            <person name="Cullen D."/>
            <person name="Martin F."/>
            <person name="Rosso M.-N."/>
            <person name="Henrissat B."/>
            <person name="Hibbett D."/>
            <person name="Martinez A.T."/>
            <person name="Grigoriev I.V."/>
        </authorList>
    </citation>
    <scope>NUCLEOTIDE SEQUENCE</scope>
    <source>
        <strain evidence="1">CIRM-BRFM 674</strain>
    </source>
</reference>
<evidence type="ECO:0000313" key="2">
    <source>
        <dbReference type="Proteomes" id="UP000807469"/>
    </source>
</evidence>
<protein>
    <submittedName>
        <fullName evidence="1">Uncharacterized protein</fullName>
    </submittedName>
</protein>
<organism evidence="1 2">
    <name type="scientific">Pholiota conissans</name>
    <dbReference type="NCBI Taxonomy" id="109636"/>
    <lineage>
        <taxon>Eukaryota</taxon>
        <taxon>Fungi</taxon>
        <taxon>Dikarya</taxon>
        <taxon>Basidiomycota</taxon>
        <taxon>Agaricomycotina</taxon>
        <taxon>Agaricomycetes</taxon>
        <taxon>Agaricomycetidae</taxon>
        <taxon>Agaricales</taxon>
        <taxon>Agaricineae</taxon>
        <taxon>Strophariaceae</taxon>
        <taxon>Pholiota</taxon>
    </lineage>
</organism>
<dbReference type="AlphaFoldDB" id="A0A9P5Z6D8"/>
<name>A0A9P5Z6D8_9AGAR</name>
<proteinExistence type="predicted"/>
<dbReference type="Proteomes" id="UP000807469">
    <property type="component" value="Unassembled WGS sequence"/>
</dbReference>